<dbReference type="InterPro" id="IPR050309">
    <property type="entry name" value="Type-B_Carboxylest/Lipase"/>
</dbReference>
<sequence>MASANVAGCLLLLLAIAATTTFAVDALPRLDAPNASPGCPSGRTAVSTRYGRPQGKRIDGVVQYLGVPFAAPPVGVLRLAPPVDPLPWRGVRNATAIGPVCPQSGSAYPVSEDCLYVTFTCRPGRGPTRTSTSSSTMAAALSGAVKRPTARAWSSAPASSLSTRSIAWASSAD</sequence>
<dbReference type="InterPro" id="IPR029058">
    <property type="entry name" value="AB_hydrolase_fold"/>
</dbReference>
<evidence type="ECO:0000256" key="1">
    <source>
        <dbReference type="SAM" id="MobiDB-lite"/>
    </source>
</evidence>
<protein>
    <submittedName>
        <fullName evidence="3">Carboxylesterase</fullName>
    </submittedName>
</protein>
<dbReference type="Proteomes" id="UP000202511">
    <property type="component" value="Segment"/>
</dbReference>
<reference evidence="3 4" key="1">
    <citation type="journal article" date="2015" name="Parasitol. Res.">
        <title>Viruses in close associations with free-living amoebae.</title>
        <authorList>
            <person name="Scheid P."/>
        </authorList>
    </citation>
    <scope>NUCLEOTIDE SEQUENCE [LARGE SCALE GENOMIC DNA]</scope>
    <source>
        <strain evidence="3">KlaHel</strain>
    </source>
</reference>
<dbReference type="Pfam" id="PF00135">
    <property type="entry name" value="COesterase"/>
    <property type="match status" value="1"/>
</dbReference>
<dbReference type="RefSeq" id="YP_009119551.1">
    <property type="nucleotide sequence ID" value="NC_026440.1"/>
</dbReference>
<feature type="domain" description="Carboxylesterase type B" evidence="2">
    <location>
        <begin position="44"/>
        <end position="120"/>
    </location>
</feature>
<feature type="compositionally biased region" description="Low complexity" evidence="1">
    <location>
        <begin position="150"/>
        <end position="165"/>
    </location>
</feature>
<evidence type="ECO:0000313" key="4">
    <source>
        <dbReference type="Proteomes" id="UP000202511"/>
    </source>
</evidence>
<accession>A0A0B5J927</accession>
<dbReference type="KEGG" id="vg:23462233"/>
<dbReference type="SUPFAM" id="SSF53474">
    <property type="entry name" value="alpha/beta-Hydrolases"/>
    <property type="match status" value="1"/>
</dbReference>
<dbReference type="PANTHER" id="PTHR11559">
    <property type="entry name" value="CARBOXYLESTERASE"/>
    <property type="match status" value="1"/>
</dbReference>
<name>A0A0B5J927_9VIRU</name>
<feature type="region of interest" description="Disordered" evidence="1">
    <location>
        <begin position="145"/>
        <end position="173"/>
    </location>
</feature>
<organism evidence="3 4">
    <name type="scientific">Pandoravirus inopinatum</name>
    <dbReference type="NCBI Taxonomy" id="1605721"/>
    <lineage>
        <taxon>Viruses</taxon>
        <taxon>Pandoravirus</taxon>
    </lineage>
</organism>
<evidence type="ECO:0000259" key="2">
    <source>
        <dbReference type="Pfam" id="PF00135"/>
    </source>
</evidence>
<dbReference type="EMBL" id="KP136319">
    <property type="protein sequence ID" value="AJF97316.1"/>
    <property type="molecule type" value="Genomic_DNA"/>
</dbReference>
<evidence type="ECO:0000313" key="3">
    <source>
        <dbReference type="EMBL" id="AJF97316.1"/>
    </source>
</evidence>
<proteinExistence type="predicted"/>
<dbReference type="InterPro" id="IPR002018">
    <property type="entry name" value="CarbesteraseB"/>
</dbReference>
<dbReference type="Gene3D" id="3.40.50.1820">
    <property type="entry name" value="alpha/beta hydrolase"/>
    <property type="match status" value="1"/>
</dbReference>
<dbReference type="GeneID" id="23462233"/>